<sequence>MASSDPPAQPQEALSTVRRSLLYTALGLAVFCQALDNTIIATAIPRITDEFQSLNDVGWWVYGAGYLVACCALQLSFGKLYNLFPTKWVFLSSLGVFELGSLVCAVTPSSIGLIMGRVIAGAGSGGIFAGAILTIAATTPLAQRSIYNGMLGAIYALASIVGPLMGGAFTALVTWRLCFYINLPIGFFTAICVFIFLDTKVGHKPEFDLRLGEKLKQFDLLGMAAFIPFIVCLLLALQWGGSTFPWSDGRIIALLVLAGVLLIAFAVIEIRQGDKATVPPSVARNRTVWSSALYMFLLFGSYIAIIYYLPIWLQAILALSPVQSGIDLLPLILPTVVFAIIAGGLVAWTGYYTWTCILSSILATAGAALLSTLQPSTSMPRWIGYQILYGVGAGLGLQQPLVAIQTALPEARISEGTAILVFMQNFGGAVVLAIAQSIFNNTLVRNVRAQNVPVDANLLLTQGATRLTSNVPAEYLPQIRQAYNDSIDQTFYVALATAALSLAGSAAMPWLSVKHKKSEPEPAAAKDSGDEEKRVPSTSKSLD</sequence>
<feature type="transmembrane region" description="Helical" evidence="6">
    <location>
        <begin position="149"/>
        <end position="173"/>
    </location>
</feature>
<dbReference type="CDD" id="cd17502">
    <property type="entry name" value="MFS_Azr1_MDR_like"/>
    <property type="match status" value="1"/>
</dbReference>
<dbReference type="PROSITE" id="PS50850">
    <property type="entry name" value="MFS"/>
    <property type="match status" value="1"/>
</dbReference>
<feature type="transmembrane region" description="Helical" evidence="6">
    <location>
        <begin position="351"/>
        <end position="370"/>
    </location>
</feature>
<feature type="transmembrane region" description="Helical" evidence="6">
    <location>
        <begin position="328"/>
        <end position="346"/>
    </location>
</feature>
<dbReference type="Pfam" id="PF07690">
    <property type="entry name" value="MFS_1"/>
    <property type="match status" value="1"/>
</dbReference>
<feature type="transmembrane region" description="Helical" evidence="6">
    <location>
        <begin position="382"/>
        <end position="404"/>
    </location>
</feature>
<evidence type="ECO:0000256" key="6">
    <source>
        <dbReference type="SAM" id="Phobius"/>
    </source>
</evidence>
<evidence type="ECO:0000313" key="9">
    <source>
        <dbReference type="RefSeq" id="XP_033454891.1"/>
    </source>
</evidence>
<evidence type="ECO:0000256" key="5">
    <source>
        <dbReference type="SAM" id="MobiDB-lite"/>
    </source>
</evidence>
<reference evidence="9" key="2">
    <citation type="submission" date="2020-04" db="EMBL/GenBank/DDBJ databases">
        <authorList>
            <consortium name="NCBI Genome Project"/>
        </authorList>
    </citation>
    <scope>NUCLEOTIDE SEQUENCE</scope>
    <source>
        <strain evidence="9">CBS 342.82</strain>
    </source>
</reference>
<dbReference type="InterPro" id="IPR011701">
    <property type="entry name" value="MFS"/>
</dbReference>
<comment type="subcellular location">
    <subcellularLocation>
        <location evidence="1">Membrane</location>
        <topology evidence="1">Multi-pass membrane protein</topology>
    </subcellularLocation>
</comment>
<feature type="transmembrane region" description="Helical" evidence="6">
    <location>
        <begin position="88"/>
        <end position="108"/>
    </location>
</feature>
<dbReference type="Proteomes" id="UP000504637">
    <property type="component" value="Unplaced"/>
</dbReference>
<keyword evidence="8" id="KW-1185">Reference proteome</keyword>
<evidence type="ECO:0000256" key="1">
    <source>
        <dbReference type="ARBA" id="ARBA00004141"/>
    </source>
</evidence>
<keyword evidence="3 6" id="KW-1133">Transmembrane helix</keyword>
<evidence type="ECO:0000313" key="8">
    <source>
        <dbReference type="Proteomes" id="UP000504637"/>
    </source>
</evidence>
<feature type="transmembrane region" description="Helical" evidence="6">
    <location>
        <begin position="218"/>
        <end position="239"/>
    </location>
</feature>
<evidence type="ECO:0000259" key="7">
    <source>
        <dbReference type="PROSITE" id="PS50850"/>
    </source>
</evidence>
<dbReference type="GO" id="GO:0022857">
    <property type="term" value="F:transmembrane transporter activity"/>
    <property type="evidence" value="ECO:0007669"/>
    <property type="project" value="InterPro"/>
</dbReference>
<feature type="transmembrane region" description="Helical" evidence="6">
    <location>
        <begin position="288"/>
        <end position="308"/>
    </location>
</feature>
<dbReference type="PANTHER" id="PTHR23501:SF199">
    <property type="entry name" value="MFS EFFLUX TRANSPORTER INPD-RELATED"/>
    <property type="match status" value="1"/>
</dbReference>
<dbReference type="GO" id="GO:0005886">
    <property type="term" value="C:plasma membrane"/>
    <property type="evidence" value="ECO:0007669"/>
    <property type="project" value="TreeGrafter"/>
</dbReference>
<keyword evidence="4 6" id="KW-0472">Membrane</keyword>
<protein>
    <submittedName>
        <fullName evidence="9">MFS general substrate transporter</fullName>
    </submittedName>
</protein>
<evidence type="ECO:0000256" key="4">
    <source>
        <dbReference type="ARBA" id="ARBA00023136"/>
    </source>
</evidence>
<dbReference type="PRINTS" id="PR01036">
    <property type="entry name" value="TCRTETB"/>
</dbReference>
<dbReference type="Gene3D" id="1.20.1720.10">
    <property type="entry name" value="Multidrug resistance protein D"/>
    <property type="match status" value="1"/>
</dbReference>
<dbReference type="OrthoDB" id="10021397at2759"/>
<feature type="region of interest" description="Disordered" evidence="5">
    <location>
        <begin position="513"/>
        <end position="543"/>
    </location>
</feature>
<accession>A0A6J3LPQ9</accession>
<feature type="transmembrane region" description="Helical" evidence="6">
    <location>
        <begin position="114"/>
        <end position="137"/>
    </location>
</feature>
<feature type="transmembrane region" description="Helical" evidence="6">
    <location>
        <begin position="179"/>
        <end position="197"/>
    </location>
</feature>
<feature type="domain" description="Major facilitator superfamily (MFS) profile" evidence="7">
    <location>
        <begin position="22"/>
        <end position="516"/>
    </location>
</feature>
<evidence type="ECO:0000256" key="2">
    <source>
        <dbReference type="ARBA" id="ARBA00022692"/>
    </source>
</evidence>
<feature type="transmembrane region" description="Helical" evidence="6">
    <location>
        <begin position="491"/>
        <end position="511"/>
    </location>
</feature>
<dbReference type="RefSeq" id="XP_033454891.1">
    <property type="nucleotide sequence ID" value="XM_033602077.1"/>
</dbReference>
<dbReference type="FunFam" id="1.20.1250.20:FF:000196">
    <property type="entry name" value="MFS toxin efflux pump (AflT)"/>
    <property type="match status" value="1"/>
</dbReference>
<organism evidence="9">
    <name type="scientific">Dissoconium aciculare CBS 342.82</name>
    <dbReference type="NCBI Taxonomy" id="1314786"/>
    <lineage>
        <taxon>Eukaryota</taxon>
        <taxon>Fungi</taxon>
        <taxon>Dikarya</taxon>
        <taxon>Ascomycota</taxon>
        <taxon>Pezizomycotina</taxon>
        <taxon>Dothideomycetes</taxon>
        <taxon>Dothideomycetidae</taxon>
        <taxon>Mycosphaerellales</taxon>
        <taxon>Dissoconiaceae</taxon>
        <taxon>Dissoconium</taxon>
    </lineage>
</organism>
<keyword evidence="2 6" id="KW-0812">Transmembrane</keyword>
<feature type="transmembrane region" description="Helical" evidence="6">
    <location>
        <begin position="251"/>
        <end position="268"/>
    </location>
</feature>
<name>A0A6J3LPQ9_9PEZI</name>
<dbReference type="GeneID" id="54359877"/>
<reference evidence="9" key="3">
    <citation type="submission" date="2025-08" db="UniProtKB">
        <authorList>
            <consortium name="RefSeq"/>
        </authorList>
    </citation>
    <scope>IDENTIFICATION</scope>
    <source>
        <strain evidence="9">CBS 342.82</strain>
    </source>
</reference>
<evidence type="ECO:0000256" key="3">
    <source>
        <dbReference type="ARBA" id="ARBA00022989"/>
    </source>
</evidence>
<feature type="transmembrane region" description="Helical" evidence="6">
    <location>
        <begin position="21"/>
        <end position="45"/>
    </location>
</feature>
<feature type="transmembrane region" description="Helical" evidence="6">
    <location>
        <begin position="57"/>
        <end position="76"/>
    </location>
</feature>
<dbReference type="AlphaFoldDB" id="A0A6J3LPQ9"/>
<dbReference type="SUPFAM" id="SSF103473">
    <property type="entry name" value="MFS general substrate transporter"/>
    <property type="match status" value="1"/>
</dbReference>
<dbReference type="PANTHER" id="PTHR23501">
    <property type="entry name" value="MAJOR FACILITATOR SUPERFAMILY"/>
    <property type="match status" value="1"/>
</dbReference>
<dbReference type="InterPro" id="IPR020846">
    <property type="entry name" value="MFS_dom"/>
</dbReference>
<dbReference type="InterPro" id="IPR036259">
    <property type="entry name" value="MFS_trans_sf"/>
</dbReference>
<reference evidence="9" key="1">
    <citation type="submission" date="2020-01" db="EMBL/GenBank/DDBJ databases">
        <authorList>
            <consortium name="DOE Joint Genome Institute"/>
            <person name="Haridas S."/>
            <person name="Albert R."/>
            <person name="Binder M."/>
            <person name="Bloem J."/>
            <person name="Labutti K."/>
            <person name="Salamov A."/>
            <person name="Andreopoulos B."/>
            <person name="Baker S.E."/>
            <person name="Barry K."/>
            <person name="Bills G."/>
            <person name="Bluhm B.H."/>
            <person name="Cannon C."/>
            <person name="Castanera R."/>
            <person name="Culley D.E."/>
            <person name="Daum C."/>
            <person name="Ezra D."/>
            <person name="Gonzalez J.B."/>
            <person name="Henrissat B."/>
            <person name="Kuo A."/>
            <person name="Liang C."/>
            <person name="Lipzen A."/>
            <person name="Lutzoni F."/>
            <person name="Magnuson J."/>
            <person name="Mondo S."/>
            <person name="Nolan M."/>
            <person name="Ohm R."/>
            <person name="Pangilinan J."/>
            <person name="Park H.-J."/>
            <person name="Ramirez L."/>
            <person name="Alfaro M."/>
            <person name="Sun H."/>
            <person name="Tritt A."/>
            <person name="Yoshinaga Y."/>
            <person name="Zwiers L.-H."/>
            <person name="Turgeon B.G."/>
            <person name="Goodwin S.B."/>
            <person name="Spatafora J.W."/>
            <person name="Crous P.W."/>
            <person name="Grigoriev I.V."/>
        </authorList>
    </citation>
    <scope>NUCLEOTIDE SEQUENCE</scope>
    <source>
        <strain evidence="9">CBS 342.82</strain>
    </source>
</reference>
<dbReference type="Gene3D" id="1.20.1250.20">
    <property type="entry name" value="MFS general substrate transporter like domains"/>
    <property type="match status" value="1"/>
</dbReference>
<feature type="transmembrane region" description="Helical" evidence="6">
    <location>
        <begin position="416"/>
        <end position="439"/>
    </location>
</feature>
<proteinExistence type="predicted"/>
<gene>
    <name evidence="9" type="ORF">K489DRAFT_328688</name>
</gene>